<dbReference type="InterPro" id="IPR033731">
    <property type="entry name" value="GlyRS-like_core"/>
</dbReference>
<dbReference type="Gene3D" id="3.30.40.230">
    <property type="match status" value="1"/>
</dbReference>
<dbReference type="Pfam" id="PF03129">
    <property type="entry name" value="HGTP_anticodon"/>
    <property type="match status" value="1"/>
</dbReference>
<evidence type="ECO:0000256" key="3">
    <source>
        <dbReference type="ARBA" id="ARBA00008226"/>
    </source>
</evidence>
<keyword evidence="9" id="KW-0808">Transferase</keyword>
<comment type="similarity">
    <text evidence="3">Belongs to the class-II aminoacyl-tRNA synthetase family.</text>
</comment>
<keyword evidence="7" id="KW-0963">Cytoplasm</keyword>
<keyword evidence="11" id="KW-0067">ATP-binding</keyword>
<dbReference type="Proteomes" id="UP001292079">
    <property type="component" value="Unassembled WGS sequence"/>
</dbReference>
<dbReference type="FunFam" id="3.30.930.10:FF:000158">
    <property type="entry name" value="Glycyl-tRNA synthetase"/>
    <property type="match status" value="1"/>
</dbReference>
<evidence type="ECO:0000256" key="2">
    <source>
        <dbReference type="ARBA" id="ARBA00004496"/>
    </source>
</evidence>
<dbReference type="CDD" id="cd00858">
    <property type="entry name" value="GlyRS_anticodon"/>
    <property type="match status" value="1"/>
</dbReference>
<accession>A0AAE2D6I4</accession>
<feature type="region of interest" description="Disordered" evidence="18">
    <location>
        <begin position="818"/>
        <end position="926"/>
    </location>
</feature>
<organism evidence="21 22">
    <name type="scientific">Schistosoma mekongi</name>
    <name type="common">Parasitic worm</name>
    <dbReference type="NCBI Taxonomy" id="38744"/>
    <lineage>
        <taxon>Eukaryota</taxon>
        <taxon>Metazoa</taxon>
        <taxon>Spiralia</taxon>
        <taxon>Lophotrochozoa</taxon>
        <taxon>Platyhelminthes</taxon>
        <taxon>Trematoda</taxon>
        <taxon>Digenea</taxon>
        <taxon>Strigeidida</taxon>
        <taxon>Schistosomatoidea</taxon>
        <taxon>Schistosomatidae</taxon>
        <taxon>Schistosoma</taxon>
    </lineage>
</organism>
<evidence type="ECO:0000256" key="18">
    <source>
        <dbReference type="SAM" id="MobiDB-lite"/>
    </source>
</evidence>
<dbReference type="InterPro" id="IPR027031">
    <property type="entry name" value="Gly-tRNA_synthase/POLG2"/>
</dbReference>
<dbReference type="GO" id="GO:0005739">
    <property type="term" value="C:mitochondrion"/>
    <property type="evidence" value="ECO:0007669"/>
    <property type="project" value="TreeGrafter"/>
</dbReference>
<feature type="compositionally biased region" description="Polar residues" evidence="18">
    <location>
        <begin position="875"/>
        <end position="910"/>
    </location>
</feature>
<evidence type="ECO:0000313" key="21">
    <source>
        <dbReference type="EMBL" id="KAK4471910.1"/>
    </source>
</evidence>
<evidence type="ECO:0000256" key="5">
    <source>
        <dbReference type="ARBA" id="ARBA00012829"/>
    </source>
</evidence>
<dbReference type="FunFam" id="3.30.930.10:FF:000010">
    <property type="entry name" value="Glycyl-tRNA synthetase 1"/>
    <property type="match status" value="1"/>
</dbReference>
<comment type="subcellular location">
    <subcellularLocation>
        <location evidence="1">Cell projection</location>
        <location evidence="1">Axon</location>
    </subcellularLocation>
    <subcellularLocation>
        <location evidence="2">Cytoplasm</location>
    </subcellularLocation>
</comment>
<evidence type="ECO:0000256" key="6">
    <source>
        <dbReference type="ARBA" id="ARBA00019404"/>
    </source>
</evidence>
<keyword evidence="10" id="KW-0547">Nucleotide-binding</keyword>
<feature type="compositionally biased region" description="Basic residues" evidence="18">
    <location>
        <begin position="1313"/>
        <end position="1328"/>
    </location>
</feature>
<dbReference type="InterPro" id="IPR036621">
    <property type="entry name" value="Anticodon-bd_dom_sf"/>
</dbReference>
<reference evidence="21" key="1">
    <citation type="submission" date="2022-04" db="EMBL/GenBank/DDBJ databases">
        <authorList>
            <person name="Xu L."/>
            <person name="Lv Z."/>
        </authorList>
    </citation>
    <scope>NUCLEOTIDE SEQUENCE</scope>
    <source>
        <strain evidence="21">LV_2022a</strain>
    </source>
</reference>
<dbReference type="InterPro" id="IPR009068">
    <property type="entry name" value="uS15_NS1_RNA-bd_sf"/>
</dbReference>
<dbReference type="InterPro" id="IPR004154">
    <property type="entry name" value="Anticodon-bd"/>
</dbReference>
<dbReference type="PROSITE" id="PS51185">
    <property type="entry name" value="WHEP_TRS_2"/>
    <property type="match status" value="1"/>
</dbReference>
<dbReference type="NCBIfam" id="NF003211">
    <property type="entry name" value="PRK04173.1"/>
    <property type="match status" value="1"/>
</dbReference>
<dbReference type="SUPFAM" id="SSF47060">
    <property type="entry name" value="S15/NS1 RNA-binding domain"/>
    <property type="match status" value="1"/>
</dbReference>
<evidence type="ECO:0000256" key="7">
    <source>
        <dbReference type="ARBA" id="ARBA00022490"/>
    </source>
</evidence>
<dbReference type="Gene3D" id="1.10.287.10">
    <property type="entry name" value="S15/NS1, RNA-binding"/>
    <property type="match status" value="1"/>
</dbReference>
<dbReference type="PROSITE" id="PS00762">
    <property type="entry name" value="WHEP_TRS_1"/>
    <property type="match status" value="1"/>
</dbReference>
<comment type="catalytic activity">
    <reaction evidence="17">
        <text>tRNA(Gly) + glycine + ATP = glycyl-tRNA(Gly) + AMP + diphosphate</text>
        <dbReference type="Rhea" id="RHEA:16013"/>
        <dbReference type="Rhea" id="RHEA-COMP:9664"/>
        <dbReference type="Rhea" id="RHEA-COMP:9683"/>
        <dbReference type="ChEBI" id="CHEBI:30616"/>
        <dbReference type="ChEBI" id="CHEBI:33019"/>
        <dbReference type="ChEBI" id="CHEBI:57305"/>
        <dbReference type="ChEBI" id="CHEBI:78442"/>
        <dbReference type="ChEBI" id="CHEBI:78522"/>
        <dbReference type="ChEBI" id="CHEBI:456215"/>
        <dbReference type="EC" id="6.1.1.14"/>
    </reaction>
    <physiologicalReaction direction="left-to-right" evidence="17">
        <dbReference type="Rhea" id="RHEA:16014"/>
    </physiologicalReaction>
</comment>
<evidence type="ECO:0000256" key="17">
    <source>
        <dbReference type="ARBA" id="ARBA00049523"/>
    </source>
</evidence>
<evidence type="ECO:0000256" key="15">
    <source>
        <dbReference type="ARBA" id="ARBA00030057"/>
    </source>
</evidence>
<keyword evidence="13" id="KW-0030">Aminoacyl-tRNA synthetase</keyword>
<feature type="domain" description="Aminoacyl-transfer RNA synthetases class-II family profile" evidence="19">
    <location>
        <begin position="261"/>
        <end position="612"/>
    </location>
</feature>
<feature type="compositionally biased region" description="Basic and acidic residues" evidence="18">
    <location>
        <begin position="775"/>
        <end position="793"/>
    </location>
</feature>
<name>A0AAE2D6I4_SCHME</name>
<dbReference type="InterPro" id="IPR006195">
    <property type="entry name" value="aa-tRNA-synth_II"/>
</dbReference>
<dbReference type="SUPFAM" id="SSF55681">
    <property type="entry name" value="Class II aaRS and biotin synthetases"/>
    <property type="match status" value="1"/>
</dbReference>
<evidence type="ECO:0000256" key="16">
    <source>
        <dbReference type="ARBA" id="ARBA00048436"/>
    </source>
</evidence>
<dbReference type="InterPro" id="IPR002315">
    <property type="entry name" value="tRNA-synt_gly"/>
</dbReference>
<dbReference type="FunFam" id="3.40.50.800:FF:000004">
    <property type="entry name" value="Glycine--tRNA ligase 2"/>
    <property type="match status" value="1"/>
</dbReference>
<dbReference type="FunFam" id="3.30.40.230:FF:000001">
    <property type="entry name" value="Glycine--tRNA ligase"/>
    <property type="match status" value="1"/>
</dbReference>
<evidence type="ECO:0000259" key="20">
    <source>
        <dbReference type="PROSITE" id="PS51185"/>
    </source>
</evidence>
<keyword evidence="8" id="KW-0436">Ligase</keyword>
<feature type="domain" description="WHEP-TRS" evidence="20">
    <location>
        <begin position="50"/>
        <end position="106"/>
    </location>
</feature>
<keyword evidence="22" id="KW-1185">Reference proteome</keyword>
<dbReference type="InterPro" id="IPR002314">
    <property type="entry name" value="aa-tRNA-synt_IIb"/>
</dbReference>
<dbReference type="Pfam" id="PF00458">
    <property type="entry name" value="WHEP-TRS"/>
    <property type="match status" value="1"/>
</dbReference>
<feature type="region of interest" description="Disordered" evidence="18">
    <location>
        <begin position="775"/>
        <end position="795"/>
    </location>
</feature>
<dbReference type="SUPFAM" id="SSF52954">
    <property type="entry name" value="Class II aaRS ABD-related"/>
    <property type="match status" value="1"/>
</dbReference>
<dbReference type="InterPro" id="IPR000738">
    <property type="entry name" value="WHEP-TRS_dom"/>
</dbReference>
<dbReference type="EMBL" id="JALJAT010000003">
    <property type="protein sequence ID" value="KAK4471910.1"/>
    <property type="molecule type" value="Genomic_DNA"/>
</dbReference>
<comment type="caution">
    <text evidence="21">The sequence shown here is derived from an EMBL/GenBank/DDBJ whole genome shotgun (WGS) entry which is preliminary data.</text>
</comment>
<dbReference type="GO" id="GO:0016740">
    <property type="term" value="F:transferase activity"/>
    <property type="evidence" value="ECO:0007669"/>
    <property type="project" value="UniProtKB-KW"/>
</dbReference>
<dbReference type="GO" id="GO:0070150">
    <property type="term" value="P:mitochondrial glycyl-tRNA aminoacylation"/>
    <property type="evidence" value="ECO:0007669"/>
    <property type="project" value="TreeGrafter"/>
</dbReference>
<dbReference type="CDD" id="cd00774">
    <property type="entry name" value="GlyRS-like_core"/>
    <property type="match status" value="1"/>
</dbReference>
<evidence type="ECO:0000256" key="1">
    <source>
        <dbReference type="ARBA" id="ARBA00004489"/>
    </source>
</evidence>
<dbReference type="PANTHER" id="PTHR10745">
    <property type="entry name" value="GLYCYL-TRNA SYNTHETASE/DNA POLYMERASE SUBUNIT GAMMA-2"/>
    <property type="match status" value="1"/>
</dbReference>
<keyword evidence="12" id="KW-0648">Protein biosynthesis</keyword>
<dbReference type="PROSITE" id="PS50862">
    <property type="entry name" value="AA_TRNA_LIGASE_II"/>
    <property type="match status" value="1"/>
</dbReference>
<feature type="region of interest" description="Disordered" evidence="18">
    <location>
        <begin position="939"/>
        <end position="959"/>
    </location>
</feature>
<proteinExistence type="inferred from homology"/>
<comment type="catalytic activity">
    <reaction evidence="16">
        <text>2 ATP + H(+) = P(1),P(4)-bis(5'-adenosyl) tetraphosphate + diphosphate</text>
        <dbReference type="Rhea" id="RHEA:34935"/>
        <dbReference type="ChEBI" id="CHEBI:15378"/>
        <dbReference type="ChEBI" id="CHEBI:30616"/>
        <dbReference type="ChEBI" id="CHEBI:33019"/>
        <dbReference type="ChEBI" id="CHEBI:58141"/>
    </reaction>
    <physiologicalReaction direction="left-to-right" evidence="16">
        <dbReference type="Rhea" id="RHEA:34936"/>
    </physiologicalReaction>
</comment>
<evidence type="ECO:0000256" key="4">
    <source>
        <dbReference type="ARBA" id="ARBA00011738"/>
    </source>
</evidence>
<sequence length="1328" mass="149764">MVFASTCWARQKVVAKASCELALRLTKLTPCFMTGGAYSVQTKIMNGVNDIEYLRAKVRDQGNLVRRLKEEKASDGALKEAVTILKSFKKSLDDKVWRFMTIHNYFKEIELSPKDPCFDRAKLEDLLKQKFFFDQSFSIYGGVQGLYDYGPMGCAMKANLLAAWRQFFILEDHLLEVDCSMLTPEPVLKASGHVDRFTDLMVKDVKTGDCFRADHLVKAALEAKKNNKKTSEDEKEEIDKMLLQLDNYGADELHQIICRFNIKSPVTLNDLTEPQEFNLMFSTMIGPTGQCKGYLRPETAQGIFVNFQRLLSFNQGSLPFGAAQIGSAFRNEISPRSGLIRVREFTMAEIEYFVDPSDKRHPKFEEVRNTEMVLYSSCDQMNADRPRRVTIGEAVDQGVVANQTLGYFMARIHLFLVHIGVDPHRMRFRQHLSNEMAHYACDCWDAECQTSYGWIECVGCADRSCYDLNQHSKATGTRLVAEKPLDEPKTVQICECIPNKGELGKAFRGEAKAIIQHLNSLTVDECRCIKNDLTNSGKVTLTINGKQVDINNSMVQIKEYENIVHVSEIVPNVIEPSFGIGRILYTIFEHSFRVREGDEQRTYLSVSPVLAPYKCSLLPLSNHADFTPFIRKLSAELTKYGVSHRIDESSGSIGRRYARTDQIAIPYGITIDFDTLNKLPPSATLRERDSMKQIRVPLDELPSLMSNIANGNKSWNDACDMYPAFEQQETVQNQTAAHNSPSDRSNVSLNSVIKHLNAHEVSDAATVQKISTNETHQHATLDKEHSTEPKEIHVGQLGKKSLNWIDCGKTIRKRYKEQEEREKALSTQHTMTRSSIPNDFLRNTEPRASISGYEADNEDNICGTTDVSPKHTQDHSIQPSGISINNSESSTNVPPVTESFSSGDNQTKLDNLSEYPPLSSNDKPGDKIPYHGVFIGEGWPDGKKGQSEPETNTPHSCASEHYRTTGKFHVSSDLMLHEARKSENTSKSSENSSEWASVLAKLDRTDFEAEMNQFLNTRVSAAKKDHTTPSKLNMKYENECVISQPNESYYHGLFVGGGWPNVKPSKKDTRDGSEKSESRDIEQKEQNLPTNRIEESTNKNEWSSVFSQIHESLIDSEQNQLNQVDLIDFNAFTNVQQISDAQIKLSLQNPKLNPDSGPSSINQEEITTVSTLQQRTDLETELLTNHCDKVEHITQLLTEAASNKNILSSNFEEYDTKNGLDQFVNSSPLILTHTKSDTKQTESEPKPIEVKLCLHETNQAYQAINKVKQNKPTSESNLSVDEVNVEVPHDNAESSTLSNNPKHIEITSSKDNAKKHKNRHKKKKKKTT</sequence>
<dbReference type="FunFam" id="3.30.720.200:FF:000001">
    <property type="entry name" value="Glycine--tRNA ligase 2"/>
    <property type="match status" value="1"/>
</dbReference>
<dbReference type="Gene3D" id="3.40.50.800">
    <property type="entry name" value="Anticodon-binding domain"/>
    <property type="match status" value="1"/>
</dbReference>
<gene>
    <name evidence="21" type="ORF">MN116_004616</name>
</gene>
<evidence type="ECO:0000256" key="9">
    <source>
        <dbReference type="ARBA" id="ARBA00022679"/>
    </source>
</evidence>
<feature type="region of interest" description="Disordered" evidence="18">
    <location>
        <begin position="1287"/>
        <end position="1328"/>
    </location>
</feature>
<evidence type="ECO:0000256" key="13">
    <source>
        <dbReference type="ARBA" id="ARBA00023146"/>
    </source>
</evidence>
<dbReference type="EC" id="6.1.1.14" evidence="5"/>
<feature type="compositionally biased region" description="Polar residues" evidence="18">
    <location>
        <begin position="1293"/>
        <end position="1309"/>
    </location>
</feature>
<dbReference type="GO" id="GO:0030424">
    <property type="term" value="C:axon"/>
    <property type="evidence" value="ECO:0007669"/>
    <property type="project" value="UniProtKB-SubCell"/>
</dbReference>
<evidence type="ECO:0000256" key="14">
    <source>
        <dbReference type="ARBA" id="ARBA00023273"/>
    </source>
</evidence>
<evidence type="ECO:0000259" key="19">
    <source>
        <dbReference type="PROSITE" id="PS50862"/>
    </source>
</evidence>
<feature type="region of interest" description="Disordered" evidence="18">
    <location>
        <begin position="1060"/>
        <end position="1097"/>
    </location>
</feature>
<evidence type="ECO:0000256" key="12">
    <source>
        <dbReference type="ARBA" id="ARBA00022917"/>
    </source>
</evidence>
<dbReference type="Pfam" id="PF00587">
    <property type="entry name" value="tRNA-synt_2b"/>
    <property type="match status" value="1"/>
</dbReference>
<dbReference type="GO" id="GO:0005524">
    <property type="term" value="F:ATP binding"/>
    <property type="evidence" value="ECO:0007669"/>
    <property type="project" value="UniProtKB-KW"/>
</dbReference>
<keyword evidence="14" id="KW-0966">Cell projection</keyword>
<dbReference type="GO" id="GO:0004820">
    <property type="term" value="F:glycine-tRNA ligase activity"/>
    <property type="evidence" value="ECO:0007669"/>
    <property type="project" value="UniProtKB-EC"/>
</dbReference>
<comment type="subunit">
    <text evidence="4">Homodimer.</text>
</comment>
<feature type="compositionally biased region" description="Polar residues" evidence="18">
    <location>
        <begin position="825"/>
        <end position="837"/>
    </location>
</feature>
<dbReference type="PANTHER" id="PTHR10745:SF0">
    <property type="entry name" value="GLYCINE--TRNA LIGASE"/>
    <property type="match status" value="1"/>
</dbReference>
<dbReference type="SMART" id="SM00991">
    <property type="entry name" value="WHEP-TRS"/>
    <property type="match status" value="1"/>
</dbReference>
<dbReference type="InterPro" id="IPR045864">
    <property type="entry name" value="aa-tRNA-synth_II/BPL/LPL"/>
</dbReference>
<reference evidence="21" key="2">
    <citation type="journal article" date="2023" name="Infect Dis Poverty">
        <title>Chromosome-scale genome of the human blood fluke Schistosoma mekongi and its implications for public health.</title>
        <authorList>
            <person name="Zhou M."/>
            <person name="Xu L."/>
            <person name="Xu D."/>
            <person name="Chen W."/>
            <person name="Khan J."/>
            <person name="Hu Y."/>
            <person name="Huang H."/>
            <person name="Wei H."/>
            <person name="Zhang Y."/>
            <person name="Chusongsang P."/>
            <person name="Tanasarnprasert K."/>
            <person name="Hu X."/>
            <person name="Limpanont Y."/>
            <person name="Lv Z."/>
        </authorList>
    </citation>
    <scope>NUCLEOTIDE SEQUENCE</scope>
    <source>
        <strain evidence="21">LV_2022a</strain>
    </source>
</reference>
<evidence type="ECO:0000313" key="22">
    <source>
        <dbReference type="Proteomes" id="UP001292079"/>
    </source>
</evidence>
<evidence type="ECO:0000256" key="11">
    <source>
        <dbReference type="ARBA" id="ARBA00022840"/>
    </source>
</evidence>
<protein>
    <recommendedName>
        <fullName evidence="6">Glycine--tRNA ligase</fullName>
        <ecNumber evidence="5">6.1.1.14</ecNumber>
    </recommendedName>
    <alternativeName>
        <fullName evidence="15">Diadenosine tetraphosphate synthetase</fullName>
    </alternativeName>
</protein>
<evidence type="ECO:0000256" key="8">
    <source>
        <dbReference type="ARBA" id="ARBA00022598"/>
    </source>
</evidence>
<evidence type="ECO:0000256" key="10">
    <source>
        <dbReference type="ARBA" id="ARBA00022741"/>
    </source>
</evidence>
<dbReference type="Gene3D" id="3.30.720.200">
    <property type="match status" value="1"/>
</dbReference>
<dbReference type="Gene3D" id="3.30.930.10">
    <property type="entry name" value="Bira Bifunctional Protein, Domain 2"/>
    <property type="match status" value="1"/>
</dbReference>
<dbReference type="NCBIfam" id="TIGR00389">
    <property type="entry name" value="glyS_dimeric"/>
    <property type="match status" value="1"/>
</dbReference>
<feature type="compositionally biased region" description="Basic and acidic residues" evidence="18">
    <location>
        <begin position="1065"/>
        <end position="1085"/>
    </location>
</feature>
<dbReference type="PRINTS" id="PR01043">
    <property type="entry name" value="TRNASYNTHGLY"/>
</dbReference>